<feature type="transmembrane region" description="Helical" evidence="1">
    <location>
        <begin position="6"/>
        <end position="25"/>
    </location>
</feature>
<dbReference type="Gene3D" id="3.30.565.10">
    <property type="entry name" value="Histidine kinase-like ATPase, C-terminal domain"/>
    <property type="match status" value="1"/>
</dbReference>
<dbReference type="InterPro" id="IPR036890">
    <property type="entry name" value="HATPase_C_sf"/>
</dbReference>
<evidence type="ECO:0000259" key="2">
    <source>
        <dbReference type="Pfam" id="PF14501"/>
    </source>
</evidence>
<evidence type="ECO:0000313" key="3">
    <source>
        <dbReference type="EMBL" id="TCV92555.1"/>
    </source>
</evidence>
<keyword evidence="4" id="KW-1185">Reference proteome</keyword>
<dbReference type="Proteomes" id="UP000295515">
    <property type="component" value="Unassembled WGS sequence"/>
</dbReference>
<evidence type="ECO:0000313" key="4">
    <source>
        <dbReference type="Proteomes" id="UP000295515"/>
    </source>
</evidence>
<comment type="caution">
    <text evidence="3">The sequence shown here is derived from an EMBL/GenBank/DDBJ whole genome shotgun (WGS) entry which is preliminary data.</text>
</comment>
<feature type="transmembrane region" description="Helical" evidence="1">
    <location>
        <begin position="187"/>
        <end position="206"/>
    </location>
</feature>
<name>A0A4R3YIQ7_9FIRM</name>
<reference evidence="3 4" key="1">
    <citation type="submission" date="2019-03" db="EMBL/GenBank/DDBJ databases">
        <title>Genomic Encyclopedia of Type Strains, Phase IV (KMG-IV): sequencing the most valuable type-strain genomes for metagenomic binning, comparative biology and taxonomic classification.</title>
        <authorList>
            <person name="Goeker M."/>
        </authorList>
    </citation>
    <scope>NUCLEOTIDE SEQUENCE [LARGE SCALE GENOMIC DNA]</scope>
    <source>
        <strain evidence="3 4">DSM 29487</strain>
    </source>
</reference>
<keyword evidence="1" id="KW-0472">Membrane</keyword>
<sequence>MRLLSEYFFCYLYILCLTITIKPYLNQERSKIYTVIFLCIYALINFFITGDYIIDFDNYLISNILVILCDFIMLCIYNNALCFYILFYTSCFFCVYSITINCFSYIFFLVNINILGTYTNYGFRVFSVFLYLIISYFLYKMLERLKIIPSEILIKENCIVYNVINVITVFVFLIFFGLHLIELNIPFIVFIFFTFVILWITLLYFLNRSIVLQLDNENLSIANIFDDNVEIMIDSFRNENEKVMEVKHDIKNHLQILKTMNNLYDVKEYINDLYTDITDIKVFEPTTNIQLIDIIFNLKKNQYPSIRFSYDVSVDYININEKHFSTILFNLIDNACQNIDIAFPNVNIQIIKNDETLLITVTNTTDRVLSLNTQKTVGHGYGLKIIQYYAEKYDGSFFIKMENSIVISQVILKCNNKK</sequence>
<gene>
    <name evidence="3" type="ORF">EDD60_12640</name>
</gene>
<dbReference type="GeneID" id="98916500"/>
<dbReference type="EMBL" id="SMCQ01000026">
    <property type="protein sequence ID" value="TCV92555.1"/>
    <property type="molecule type" value="Genomic_DNA"/>
</dbReference>
<keyword evidence="1" id="KW-1133">Transmembrane helix</keyword>
<dbReference type="AlphaFoldDB" id="A0A4R3YIQ7"/>
<feature type="domain" description="Sensor histidine kinase NatK-like C-terminal" evidence="2">
    <location>
        <begin position="323"/>
        <end position="412"/>
    </location>
</feature>
<feature type="transmembrane region" description="Helical" evidence="1">
    <location>
        <begin position="159"/>
        <end position="181"/>
    </location>
</feature>
<accession>A0A4R3YIQ7</accession>
<dbReference type="SUPFAM" id="SSF55874">
    <property type="entry name" value="ATPase domain of HSP90 chaperone/DNA topoisomerase II/histidine kinase"/>
    <property type="match status" value="1"/>
</dbReference>
<organism evidence="3 4">
    <name type="scientific">Longibaculum muris</name>
    <dbReference type="NCBI Taxonomy" id="1796628"/>
    <lineage>
        <taxon>Bacteria</taxon>
        <taxon>Bacillati</taxon>
        <taxon>Bacillota</taxon>
        <taxon>Erysipelotrichia</taxon>
        <taxon>Erysipelotrichales</taxon>
        <taxon>Coprobacillaceae</taxon>
        <taxon>Longibaculum</taxon>
    </lineage>
</organism>
<dbReference type="InterPro" id="IPR032834">
    <property type="entry name" value="NatK-like_C"/>
</dbReference>
<feature type="transmembrane region" description="Helical" evidence="1">
    <location>
        <begin position="60"/>
        <end position="78"/>
    </location>
</feature>
<feature type="transmembrane region" description="Helical" evidence="1">
    <location>
        <begin position="85"/>
        <end position="109"/>
    </location>
</feature>
<protein>
    <submittedName>
        <fullName evidence="3">GHKL domain-containing protein</fullName>
    </submittedName>
</protein>
<proteinExistence type="predicted"/>
<feature type="transmembrane region" description="Helical" evidence="1">
    <location>
        <begin position="32"/>
        <end position="54"/>
    </location>
</feature>
<keyword evidence="1" id="KW-0812">Transmembrane</keyword>
<dbReference type="RefSeq" id="WP_066444448.1">
    <property type="nucleotide sequence ID" value="NZ_DBGCXF010000050.1"/>
</dbReference>
<dbReference type="Pfam" id="PF14501">
    <property type="entry name" value="HATPase_c_5"/>
    <property type="match status" value="1"/>
</dbReference>
<evidence type="ECO:0000256" key="1">
    <source>
        <dbReference type="SAM" id="Phobius"/>
    </source>
</evidence>
<feature type="transmembrane region" description="Helical" evidence="1">
    <location>
        <begin position="121"/>
        <end position="139"/>
    </location>
</feature>